<sequence>MTTNSTKATKKALQNKSSQNKSTRENEGEKQKLAILRNQKLENVRTIRKEGLD</sequence>
<feature type="compositionally biased region" description="Polar residues" evidence="1">
    <location>
        <begin position="1"/>
        <end position="21"/>
    </location>
</feature>
<dbReference type="EMBL" id="PQFF01000063">
    <property type="protein sequence ID" value="RHZ85420.1"/>
    <property type="molecule type" value="Genomic_DNA"/>
</dbReference>
<accession>A0A397JLM8</accession>
<name>A0A397JLM8_9GLOM</name>
<feature type="region of interest" description="Disordered" evidence="1">
    <location>
        <begin position="1"/>
        <end position="34"/>
    </location>
</feature>
<evidence type="ECO:0000256" key="1">
    <source>
        <dbReference type="SAM" id="MobiDB-lite"/>
    </source>
</evidence>
<organism evidence="2 3">
    <name type="scientific">Diversispora epigaea</name>
    <dbReference type="NCBI Taxonomy" id="1348612"/>
    <lineage>
        <taxon>Eukaryota</taxon>
        <taxon>Fungi</taxon>
        <taxon>Fungi incertae sedis</taxon>
        <taxon>Mucoromycota</taxon>
        <taxon>Glomeromycotina</taxon>
        <taxon>Glomeromycetes</taxon>
        <taxon>Diversisporales</taxon>
        <taxon>Diversisporaceae</taxon>
        <taxon>Diversispora</taxon>
    </lineage>
</organism>
<protein>
    <submittedName>
        <fullName evidence="2">Uncharacterized protein</fullName>
    </submittedName>
</protein>
<dbReference type="Proteomes" id="UP000266861">
    <property type="component" value="Unassembled WGS sequence"/>
</dbReference>
<reference evidence="2 3" key="1">
    <citation type="submission" date="2018-08" db="EMBL/GenBank/DDBJ databases">
        <title>Genome and evolution of the arbuscular mycorrhizal fungus Diversispora epigaea (formerly Glomus versiforme) and its bacterial endosymbionts.</title>
        <authorList>
            <person name="Sun X."/>
            <person name="Fei Z."/>
            <person name="Harrison M."/>
        </authorList>
    </citation>
    <scope>NUCLEOTIDE SEQUENCE [LARGE SCALE GENOMIC DNA]</scope>
    <source>
        <strain evidence="2 3">IT104</strain>
    </source>
</reference>
<comment type="caution">
    <text evidence="2">The sequence shown here is derived from an EMBL/GenBank/DDBJ whole genome shotgun (WGS) entry which is preliminary data.</text>
</comment>
<evidence type="ECO:0000313" key="3">
    <source>
        <dbReference type="Proteomes" id="UP000266861"/>
    </source>
</evidence>
<feature type="compositionally biased region" description="Basic and acidic residues" evidence="1">
    <location>
        <begin position="22"/>
        <end position="32"/>
    </location>
</feature>
<dbReference type="AlphaFoldDB" id="A0A397JLM8"/>
<evidence type="ECO:0000313" key="2">
    <source>
        <dbReference type="EMBL" id="RHZ85420.1"/>
    </source>
</evidence>
<proteinExistence type="predicted"/>
<gene>
    <name evidence="2" type="ORF">Glove_66g104</name>
</gene>
<keyword evidence="3" id="KW-1185">Reference proteome</keyword>